<evidence type="ECO:0000313" key="5">
    <source>
        <dbReference type="Proteomes" id="UP000004947"/>
    </source>
</evidence>
<dbReference type="Proteomes" id="UP000004947">
    <property type="component" value="Unassembled WGS sequence"/>
</dbReference>
<dbReference type="AlphaFoldDB" id="A6DTJ2"/>
<dbReference type="SMART" id="SM01103">
    <property type="entry name" value="CRS1_YhbY"/>
    <property type="match status" value="1"/>
</dbReference>
<dbReference type="InterPro" id="IPR051925">
    <property type="entry name" value="RNA-binding_domain"/>
</dbReference>
<dbReference type="PANTHER" id="PTHR40065">
    <property type="entry name" value="RNA-BINDING PROTEIN YHBY"/>
    <property type="match status" value="1"/>
</dbReference>
<dbReference type="RefSeq" id="WP_007281140.1">
    <property type="nucleotide sequence ID" value="NZ_ABCK01000038.1"/>
</dbReference>
<dbReference type="Gene3D" id="3.30.110.60">
    <property type="entry name" value="YhbY-like"/>
    <property type="match status" value="1"/>
</dbReference>
<organism evidence="4 5">
    <name type="scientific">Lentisphaera araneosa HTCC2155</name>
    <dbReference type="NCBI Taxonomy" id="313628"/>
    <lineage>
        <taxon>Bacteria</taxon>
        <taxon>Pseudomonadati</taxon>
        <taxon>Lentisphaerota</taxon>
        <taxon>Lentisphaeria</taxon>
        <taxon>Lentisphaerales</taxon>
        <taxon>Lentisphaeraceae</taxon>
        <taxon>Lentisphaera</taxon>
    </lineage>
</organism>
<dbReference type="Pfam" id="PF01985">
    <property type="entry name" value="CRS1_YhbY"/>
    <property type="match status" value="1"/>
</dbReference>
<proteinExistence type="predicted"/>
<name>A6DTJ2_9BACT</name>
<dbReference type="InterPro" id="IPR035920">
    <property type="entry name" value="YhbY-like_sf"/>
</dbReference>
<dbReference type="STRING" id="313628.LNTAR_01757"/>
<keyword evidence="5" id="KW-1185">Reference proteome</keyword>
<dbReference type="InterPro" id="IPR001890">
    <property type="entry name" value="RNA-binding_CRM"/>
</dbReference>
<dbReference type="OrthoDB" id="9797519at2"/>
<dbReference type="GO" id="GO:0003723">
    <property type="term" value="F:RNA binding"/>
    <property type="evidence" value="ECO:0007669"/>
    <property type="project" value="UniProtKB-UniRule"/>
</dbReference>
<gene>
    <name evidence="4" type="ORF">LNTAR_01757</name>
</gene>
<dbReference type="PROSITE" id="PS51295">
    <property type="entry name" value="CRM"/>
    <property type="match status" value="1"/>
</dbReference>
<protein>
    <recommendedName>
        <fullName evidence="3">CRM domain-containing protein</fullName>
    </recommendedName>
</protein>
<accession>A6DTJ2</accession>
<evidence type="ECO:0000256" key="2">
    <source>
        <dbReference type="PROSITE-ProRule" id="PRU00626"/>
    </source>
</evidence>
<feature type="domain" description="CRM" evidence="3">
    <location>
        <begin position="2"/>
        <end position="91"/>
    </location>
</feature>
<sequence length="91" mass="10027">MKKISGSEARALRAKGAQLEASAVIGKRGLTDENIKIINEAFLKQDLIKVTVRKKAFENPKDEVQNIATQFEATIVQHLGSALLLYKSSED</sequence>
<comment type="caution">
    <text evidence="4">The sequence shown here is derived from an EMBL/GenBank/DDBJ whole genome shotgun (WGS) entry which is preliminary data.</text>
</comment>
<dbReference type="SUPFAM" id="SSF75471">
    <property type="entry name" value="YhbY-like"/>
    <property type="match status" value="1"/>
</dbReference>
<keyword evidence="1 2" id="KW-0694">RNA-binding</keyword>
<evidence type="ECO:0000313" key="4">
    <source>
        <dbReference type="EMBL" id="EDM25031.1"/>
    </source>
</evidence>
<evidence type="ECO:0000256" key="1">
    <source>
        <dbReference type="ARBA" id="ARBA00022884"/>
    </source>
</evidence>
<dbReference type="EMBL" id="ABCK01000038">
    <property type="protein sequence ID" value="EDM25031.1"/>
    <property type="molecule type" value="Genomic_DNA"/>
</dbReference>
<evidence type="ECO:0000259" key="3">
    <source>
        <dbReference type="PROSITE" id="PS51295"/>
    </source>
</evidence>
<dbReference type="PANTHER" id="PTHR40065:SF3">
    <property type="entry name" value="RNA-BINDING PROTEIN YHBY"/>
    <property type="match status" value="1"/>
</dbReference>
<reference evidence="4 5" key="1">
    <citation type="journal article" date="2010" name="J. Bacteriol.">
        <title>Genome sequence of Lentisphaera araneosa HTCC2155T, the type species of the order Lentisphaerales in the phylum Lentisphaerae.</title>
        <authorList>
            <person name="Thrash J.C."/>
            <person name="Cho J.C."/>
            <person name="Vergin K.L."/>
            <person name="Morris R.M."/>
            <person name="Giovannoni S.J."/>
        </authorList>
    </citation>
    <scope>NUCLEOTIDE SEQUENCE [LARGE SCALE GENOMIC DNA]</scope>
    <source>
        <strain evidence="4 5">HTCC2155</strain>
    </source>
</reference>